<sequence>MTAGQVLFYAVVAAQFALVAAMACAAIRMVIGPRAQDRVLAFDAISVCTMLLFITQGMRTGNVFFFEGALVISALAFVATLALAKFLMRGEVIE</sequence>
<dbReference type="EMBL" id="QFPW01000037">
    <property type="protein sequence ID" value="PZQ45853.1"/>
    <property type="molecule type" value="Genomic_DNA"/>
</dbReference>
<keyword evidence="5 8" id="KW-0812">Transmembrane</keyword>
<dbReference type="AlphaFoldDB" id="A0A2W5PTU1"/>
<keyword evidence="4" id="KW-1003">Cell membrane</keyword>
<keyword evidence="6 8" id="KW-1133">Transmembrane helix</keyword>
<gene>
    <name evidence="9" type="ORF">DI556_21925</name>
</gene>
<accession>A0A2W5PTU1</accession>
<evidence type="ECO:0000256" key="6">
    <source>
        <dbReference type="ARBA" id="ARBA00022989"/>
    </source>
</evidence>
<dbReference type="Pfam" id="PF04066">
    <property type="entry name" value="MrpF_PhaF"/>
    <property type="match status" value="1"/>
</dbReference>
<evidence type="ECO:0000313" key="10">
    <source>
        <dbReference type="Proteomes" id="UP000249185"/>
    </source>
</evidence>
<dbReference type="NCBIfam" id="NF004812">
    <property type="entry name" value="PRK06161.1"/>
    <property type="match status" value="1"/>
</dbReference>
<dbReference type="PANTHER" id="PTHR34702:SF1">
    <property type="entry name" value="NA(+)_H(+) ANTIPORTER SUBUNIT F"/>
    <property type="match status" value="1"/>
</dbReference>
<keyword evidence="7 8" id="KW-0472">Membrane</keyword>
<evidence type="ECO:0000256" key="4">
    <source>
        <dbReference type="ARBA" id="ARBA00022475"/>
    </source>
</evidence>
<dbReference type="GO" id="GO:0015385">
    <property type="term" value="F:sodium:proton antiporter activity"/>
    <property type="evidence" value="ECO:0007669"/>
    <property type="project" value="TreeGrafter"/>
</dbReference>
<keyword evidence="3" id="KW-0813">Transport</keyword>
<evidence type="ECO:0000313" key="9">
    <source>
        <dbReference type="EMBL" id="PZQ45853.1"/>
    </source>
</evidence>
<dbReference type="InterPro" id="IPR007208">
    <property type="entry name" value="MrpF/PhaF-like"/>
</dbReference>
<comment type="subcellular location">
    <subcellularLocation>
        <location evidence="1">Cell membrane</location>
        <topology evidence="1">Multi-pass membrane protein</topology>
    </subcellularLocation>
</comment>
<feature type="transmembrane region" description="Helical" evidence="8">
    <location>
        <begin position="64"/>
        <end position="88"/>
    </location>
</feature>
<reference evidence="9 10" key="1">
    <citation type="submission" date="2017-08" db="EMBL/GenBank/DDBJ databases">
        <title>Infants hospitalized years apart are colonized by the same room-sourced microbial strains.</title>
        <authorList>
            <person name="Brooks B."/>
            <person name="Olm M.R."/>
            <person name="Firek B.A."/>
            <person name="Baker R."/>
            <person name="Thomas B.C."/>
            <person name="Morowitz M.J."/>
            <person name="Banfield J.F."/>
        </authorList>
    </citation>
    <scope>NUCLEOTIDE SEQUENCE [LARGE SCALE GENOMIC DNA]</scope>
    <source>
        <strain evidence="9">S2_005_002_R2_34</strain>
    </source>
</reference>
<evidence type="ECO:0000256" key="5">
    <source>
        <dbReference type="ARBA" id="ARBA00022692"/>
    </source>
</evidence>
<dbReference type="PANTHER" id="PTHR34702">
    <property type="entry name" value="NA(+)/H(+) ANTIPORTER SUBUNIT F1"/>
    <property type="match status" value="1"/>
</dbReference>
<feature type="transmembrane region" description="Helical" evidence="8">
    <location>
        <begin position="6"/>
        <end position="27"/>
    </location>
</feature>
<comment type="similarity">
    <text evidence="2">Belongs to the CPA3 antiporters (TC 2.A.63) subunit F family.</text>
</comment>
<feature type="transmembrane region" description="Helical" evidence="8">
    <location>
        <begin position="39"/>
        <end position="58"/>
    </location>
</feature>
<organism evidence="9 10">
    <name type="scientific">Rhodovulum sulfidophilum</name>
    <name type="common">Rhodobacter sulfidophilus</name>
    <dbReference type="NCBI Taxonomy" id="35806"/>
    <lineage>
        <taxon>Bacteria</taxon>
        <taxon>Pseudomonadati</taxon>
        <taxon>Pseudomonadota</taxon>
        <taxon>Alphaproteobacteria</taxon>
        <taxon>Rhodobacterales</taxon>
        <taxon>Paracoccaceae</taxon>
        <taxon>Rhodovulum</taxon>
    </lineage>
</organism>
<protein>
    <submittedName>
        <fullName evidence="9">K+/H+ antiporter subunit F</fullName>
    </submittedName>
</protein>
<comment type="caution">
    <text evidence="9">The sequence shown here is derived from an EMBL/GenBank/DDBJ whole genome shotgun (WGS) entry which is preliminary data.</text>
</comment>
<evidence type="ECO:0000256" key="2">
    <source>
        <dbReference type="ARBA" id="ARBA00009212"/>
    </source>
</evidence>
<proteinExistence type="inferred from homology"/>
<name>A0A2W5PTU1_RHOSU</name>
<evidence type="ECO:0000256" key="8">
    <source>
        <dbReference type="SAM" id="Phobius"/>
    </source>
</evidence>
<evidence type="ECO:0000256" key="1">
    <source>
        <dbReference type="ARBA" id="ARBA00004651"/>
    </source>
</evidence>
<evidence type="ECO:0000256" key="3">
    <source>
        <dbReference type="ARBA" id="ARBA00022448"/>
    </source>
</evidence>
<evidence type="ECO:0000256" key="7">
    <source>
        <dbReference type="ARBA" id="ARBA00023136"/>
    </source>
</evidence>
<dbReference type="GO" id="GO:0005886">
    <property type="term" value="C:plasma membrane"/>
    <property type="evidence" value="ECO:0007669"/>
    <property type="project" value="UniProtKB-SubCell"/>
</dbReference>
<dbReference type="Proteomes" id="UP000249185">
    <property type="component" value="Unassembled WGS sequence"/>
</dbReference>